<dbReference type="PANTHER" id="PTHR32060">
    <property type="entry name" value="TAIL-SPECIFIC PROTEASE"/>
    <property type="match status" value="1"/>
</dbReference>
<organism evidence="6 7">
    <name type="scientific">Tetradesmus obliquus</name>
    <name type="common">Green alga</name>
    <name type="synonym">Acutodesmus obliquus</name>
    <dbReference type="NCBI Taxonomy" id="3088"/>
    <lineage>
        <taxon>Eukaryota</taxon>
        <taxon>Viridiplantae</taxon>
        <taxon>Chlorophyta</taxon>
        <taxon>core chlorophytes</taxon>
        <taxon>Chlorophyceae</taxon>
        <taxon>CS clade</taxon>
        <taxon>Sphaeropleales</taxon>
        <taxon>Scenedesmaceae</taxon>
        <taxon>Tetradesmus</taxon>
    </lineage>
</organism>
<name>A0ABY8UVV4_TETOB</name>
<dbReference type="InterPro" id="IPR029045">
    <property type="entry name" value="ClpP/crotonase-like_dom_sf"/>
</dbReference>
<sequence>MNSSSSSSSSSSRRELSLAGILQQAATLAAVSALVLSLCLSAPGNAAARAAQQQQQQQQQQQSLQGTQLLLQLPQQQQQVASSRAFFLTSSSSDAGALAAAAAAPDQQQQQQQQHGQLLFSVGSRVEDGMLEVVRQLEAQVDRAFGAVSSGVHMIDAAQASSEQAATDASAQALIREVWEVVDTSYMDARKSGFDHEKWARLRDAALSRTYRDQGSVHRVVREMLAQGVADPYCRFIPPAEFASMKKYDVTGVGLNLGTAEEYTKKTGRALPQSAAAADPNGGVWVVGLSKGSEADRAGMEQGDQLLRVADLDLSGTSPFQAATLIAGPDDSSTSSAVNLTVRKADGRRLDLTVQRPARYLASPVTSSLQERGGGREVGTIRLASFNARALRDVSAALEQLQQRGATEIVLDLRDNRGGLVSEGLEVARLFLSDQVPIVLTQSKAMAADPPRAGAAAATQLPLTVLVNEHTASASEILAGALKDNCRGVLVGKRTYGKGLIQSVYELSDSSGLVITVGKYLTPRGTDIDRFGIAPDFGAQPAPGQAAAVLDACRLDAGQPQQQRQQQQLVLELAAANSASSSRR</sequence>
<dbReference type="PROSITE" id="PS50106">
    <property type="entry name" value="PDZ"/>
    <property type="match status" value="1"/>
</dbReference>
<gene>
    <name evidence="6" type="ORF">OEZ85_000359</name>
</gene>
<dbReference type="NCBIfam" id="TIGR00225">
    <property type="entry name" value="prc"/>
    <property type="match status" value="1"/>
</dbReference>
<dbReference type="Proteomes" id="UP001244341">
    <property type="component" value="Chromosome 16b"/>
</dbReference>
<protein>
    <recommendedName>
        <fullName evidence="5">PDZ domain-containing protein</fullName>
    </recommendedName>
</protein>
<accession>A0ABY8UVV4</accession>
<dbReference type="InterPro" id="IPR001478">
    <property type="entry name" value="PDZ"/>
</dbReference>
<dbReference type="EMBL" id="CP126223">
    <property type="protein sequence ID" value="WIA23658.1"/>
    <property type="molecule type" value="Genomic_DNA"/>
</dbReference>
<feature type="domain" description="PDZ" evidence="5">
    <location>
        <begin position="242"/>
        <end position="326"/>
    </location>
</feature>
<evidence type="ECO:0000256" key="2">
    <source>
        <dbReference type="ARBA" id="ARBA00022670"/>
    </source>
</evidence>
<evidence type="ECO:0000256" key="3">
    <source>
        <dbReference type="ARBA" id="ARBA00022801"/>
    </source>
</evidence>
<dbReference type="Pfam" id="PF03572">
    <property type="entry name" value="Peptidase_S41"/>
    <property type="match status" value="1"/>
</dbReference>
<dbReference type="PANTHER" id="PTHR32060:SF22">
    <property type="entry name" value="CARBOXYL-TERMINAL-PROCESSING PEPTIDASE 3, CHLOROPLASTIC"/>
    <property type="match status" value="1"/>
</dbReference>
<keyword evidence="3" id="KW-0378">Hydrolase</keyword>
<dbReference type="SMART" id="SM00228">
    <property type="entry name" value="PDZ"/>
    <property type="match status" value="1"/>
</dbReference>
<dbReference type="CDD" id="cd07560">
    <property type="entry name" value="Peptidase_S41_CPP"/>
    <property type="match status" value="1"/>
</dbReference>
<dbReference type="InterPro" id="IPR036034">
    <property type="entry name" value="PDZ_sf"/>
</dbReference>
<evidence type="ECO:0000313" key="6">
    <source>
        <dbReference type="EMBL" id="WIA23658.1"/>
    </source>
</evidence>
<keyword evidence="2" id="KW-0645">Protease</keyword>
<dbReference type="InterPro" id="IPR005151">
    <property type="entry name" value="Tail-specific_protease"/>
</dbReference>
<evidence type="ECO:0000256" key="4">
    <source>
        <dbReference type="ARBA" id="ARBA00022825"/>
    </source>
</evidence>
<proteinExistence type="inferred from homology"/>
<evidence type="ECO:0000259" key="5">
    <source>
        <dbReference type="PROSITE" id="PS50106"/>
    </source>
</evidence>
<dbReference type="SUPFAM" id="SSF50156">
    <property type="entry name" value="PDZ domain-like"/>
    <property type="match status" value="1"/>
</dbReference>
<keyword evidence="7" id="KW-1185">Reference proteome</keyword>
<dbReference type="Gene3D" id="3.90.226.10">
    <property type="entry name" value="2-enoyl-CoA Hydratase, Chain A, domain 1"/>
    <property type="match status" value="1"/>
</dbReference>
<keyword evidence="4" id="KW-0720">Serine protease</keyword>
<evidence type="ECO:0000313" key="7">
    <source>
        <dbReference type="Proteomes" id="UP001244341"/>
    </source>
</evidence>
<dbReference type="Gene3D" id="3.30.750.44">
    <property type="match status" value="1"/>
</dbReference>
<reference evidence="6 7" key="1">
    <citation type="submission" date="2023-05" db="EMBL/GenBank/DDBJ databases">
        <title>A 100% complete, gapless, phased diploid assembly of the Scenedesmus obliquus UTEX 3031 genome.</title>
        <authorList>
            <person name="Biondi T.C."/>
            <person name="Hanschen E.R."/>
            <person name="Kwon T."/>
            <person name="Eng W."/>
            <person name="Kruse C.P.S."/>
            <person name="Koehler S.I."/>
            <person name="Kunde Y."/>
            <person name="Gleasner C.D."/>
            <person name="You Mak K.T."/>
            <person name="Polle J."/>
            <person name="Hovde B.T."/>
            <person name="Starkenburg S.R."/>
        </authorList>
    </citation>
    <scope>NUCLEOTIDE SEQUENCE [LARGE SCALE GENOMIC DNA]</scope>
    <source>
        <strain evidence="6 7">DOE0152z</strain>
    </source>
</reference>
<evidence type="ECO:0000256" key="1">
    <source>
        <dbReference type="ARBA" id="ARBA00009179"/>
    </source>
</evidence>
<dbReference type="SMART" id="SM00245">
    <property type="entry name" value="TSPc"/>
    <property type="match status" value="1"/>
</dbReference>
<dbReference type="SUPFAM" id="SSF52096">
    <property type="entry name" value="ClpP/crotonase"/>
    <property type="match status" value="1"/>
</dbReference>
<dbReference type="InterPro" id="IPR004447">
    <property type="entry name" value="Peptidase_S41A"/>
</dbReference>
<comment type="similarity">
    <text evidence="1">Belongs to the peptidase S41A family.</text>
</comment>
<dbReference type="Gene3D" id="2.30.42.10">
    <property type="match status" value="1"/>
</dbReference>